<feature type="transmembrane region" description="Helical" evidence="10">
    <location>
        <begin position="91"/>
        <end position="115"/>
    </location>
</feature>
<dbReference type="InterPro" id="IPR004268">
    <property type="entry name" value="MurJ"/>
</dbReference>
<evidence type="ECO:0000256" key="10">
    <source>
        <dbReference type="HAMAP-Rule" id="MF_02078"/>
    </source>
</evidence>
<proteinExistence type="inferred from homology"/>
<dbReference type="GO" id="GO:0071555">
    <property type="term" value="P:cell wall organization"/>
    <property type="evidence" value="ECO:0007669"/>
    <property type="project" value="UniProtKB-UniRule"/>
</dbReference>
<comment type="function">
    <text evidence="8 10 11">Involved in peptidoglycan biosynthesis. Transports lipid-linked peptidoglycan precursors from the inner to the outer leaflet of the cytoplasmic membrane.</text>
</comment>
<feature type="transmembrane region" description="Helical" evidence="10">
    <location>
        <begin position="388"/>
        <end position="409"/>
    </location>
</feature>
<dbReference type="GO" id="GO:0005886">
    <property type="term" value="C:plasma membrane"/>
    <property type="evidence" value="ECO:0007669"/>
    <property type="project" value="UniProtKB-SubCell"/>
</dbReference>
<dbReference type="GO" id="GO:0015648">
    <property type="term" value="F:lipid-linked peptidoglycan transporter activity"/>
    <property type="evidence" value="ECO:0007669"/>
    <property type="project" value="UniProtKB-UniRule"/>
</dbReference>
<dbReference type="PANTHER" id="PTHR47019">
    <property type="entry name" value="LIPID II FLIPPASE MURJ"/>
    <property type="match status" value="1"/>
</dbReference>
<keyword evidence="6 10" id="KW-1133">Transmembrane helix</keyword>
<dbReference type="CDD" id="cd13123">
    <property type="entry name" value="MATE_MurJ_like"/>
    <property type="match status" value="1"/>
</dbReference>
<dbReference type="OrthoDB" id="9816572at2"/>
<keyword evidence="4 10" id="KW-0133">Cell shape</keyword>
<dbReference type="PIRSF" id="PIRSF002869">
    <property type="entry name" value="MviN"/>
    <property type="match status" value="1"/>
</dbReference>
<feature type="transmembrane region" description="Helical" evidence="10">
    <location>
        <begin position="446"/>
        <end position="469"/>
    </location>
</feature>
<dbReference type="PANTHER" id="PTHR47019:SF1">
    <property type="entry name" value="LIPID II FLIPPASE MURJ"/>
    <property type="match status" value="1"/>
</dbReference>
<dbReference type="UniPathway" id="UPA00219"/>
<evidence type="ECO:0000256" key="9">
    <source>
        <dbReference type="ARBA" id="ARBA00061532"/>
    </source>
</evidence>
<feature type="transmembrane region" description="Helical" evidence="10">
    <location>
        <begin position="187"/>
        <end position="209"/>
    </location>
</feature>
<evidence type="ECO:0000313" key="12">
    <source>
        <dbReference type="EMBL" id="SEK82824.1"/>
    </source>
</evidence>
<evidence type="ECO:0000256" key="8">
    <source>
        <dbReference type="ARBA" id="ARBA00060041"/>
    </source>
</evidence>
<feature type="transmembrane region" description="Helical" evidence="10">
    <location>
        <begin position="415"/>
        <end position="434"/>
    </location>
</feature>
<evidence type="ECO:0000256" key="4">
    <source>
        <dbReference type="ARBA" id="ARBA00022960"/>
    </source>
</evidence>
<name>A0A1H7K8F9_9GAMM</name>
<dbReference type="HAMAP" id="MF_02078">
    <property type="entry name" value="MurJ_MviN"/>
    <property type="match status" value="1"/>
</dbReference>
<keyword evidence="3 10" id="KW-0812">Transmembrane</keyword>
<keyword evidence="5 10" id="KW-0573">Peptidoglycan synthesis</keyword>
<evidence type="ECO:0000256" key="7">
    <source>
        <dbReference type="ARBA" id="ARBA00023136"/>
    </source>
</evidence>
<dbReference type="Pfam" id="PF03023">
    <property type="entry name" value="MurJ"/>
    <property type="match status" value="1"/>
</dbReference>
<evidence type="ECO:0000256" key="5">
    <source>
        <dbReference type="ARBA" id="ARBA00022984"/>
    </source>
</evidence>
<dbReference type="NCBIfam" id="TIGR01695">
    <property type="entry name" value="murJ_mviN"/>
    <property type="match status" value="1"/>
</dbReference>
<dbReference type="GO" id="GO:0009252">
    <property type="term" value="P:peptidoglycan biosynthetic process"/>
    <property type="evidence" value="ECO:0007669"/>
    <property type="project" value="UniProtKB-UniRule"/>
</dbReference>
<evidence type="ECO:0000313" key="13">
    <source>
        <dbReference type="Proteomes" id="UP000199256"/>
    </source>
</evidence>
<feature type="transmembrane region" description="Helical" evidence="10">
    <location>
        <begin position="314"/>
        <end position="340"/>
    </location>
</feature>
<feature type="transmembrane region" description="Helical" evidence="10">
    <location>
        <begin position="230"/>
        <end position="255"/>
    </location>
</feature>
<comment type="pathway">
    <text evidence="10">Cell wall biogenesis; peptidoglycan biosynthesis.</text>
</comment>
<reference evidence="13" key="1">
    <citation type="submission" date="2016-10" db="EMBL/GenBank/DDBJ databases">
        <authorList>
            <person name="Varghese N."/>
            <person name="Submissions S."/>
        </authorList>
    </citation>
    <scope>NUCLEOTIDE SEQUENCE [LARGE SCALE GENOMIC DNA]</scope>
    <source>
        <strain evidence="13">DSM 241</strain>
    </source>
</reference>
<dbReference type="AlphaFoldDB" id="A0A1H7K8F9"/>
<keyword evidence="10 11" id="KW-0961">Cell wall biogenesis/degradation</keyword>
<keyword evidence="10" id="KW-0997">Cell inner membrane</keyword>
<comment type="similarity">
    <text evidence="9 10 11">Belongs to the MurJ/MviN family.</text>
</comment>
<dbReference type="Proteomes" id="UP000199256">
    <property type="component" value="Unassembled WGS sequence"/>
</dbReference>
<evidence type="ECO:0000256" key="3">
    <source>
        <dbReference type="ARBA" id="ARBA00022692"/>
    </source>
</evidence>
<organism evidence="12 13">
    <name type="scientific">Ectothiorhodospira marina</name>
    <dbReference type="NCBI Taxonomy" id="1396821"/>
    <lineage>
        <taxon>Bacteria</taxon>
        <taxon>Pseudomonadati</taxon>
        <taxon>Pseudomonadota</taxon>
        <taxon>Gammaproteobacteria</taxon>
        <taxon>Chromatiales</taxon>
        <taxon>Ectothiorhodospiraceae</taxon>
        <taxon>Ectothiorhodospira</taxon>
    </lineage>
</organism>
<dbReference type="STRING" id="1396821.SAMN05444515_105166"/>
<dbReference type="RefSeq" id="WP_090252455.1">
    <property type="nucleotide sequence ID" value="NZ_FOAA01000005.1"/>
</dbReference>
<comment type="subcellular location">
    <subcellularLocation>
        <location evidence="10">Cell inner membrane</location>
        <topology evidence="10">Multi-pass membrane protein</topology>
    </subcellularLocation>
    <subcellularLocation>
        <location evidence="1">Cell membrane</location>
        <topology evidence="1">Multi-pass membrane protein</topology>
    </subcellularLocation>
</comment>
<protein>
    <recommendedName>
        <fullName evidence="10">Probable lipid II flippase MurJ</fullName>
    </recommendedName>
</protein>
<accession>A0A1H7K8F9</accession>
<feature type="transmembrane region" description="Helical" evidence="10">
    <location>
        <begin position="352"/>
        <end position="376"/>
    </location>
</feature>
<evidence type="ECO:0000256" key="11">
    <source>
        <dbReference type="PIRNR" id="PIRNR002869"/>
    </source>
</evidence>
<keyword evidence="13" id="KW-1185">Reference proteome</keyword>
<feature type="transmembrane region" description="Helical" evidence="10">
    <location>
        <begin position="275"/>
        <end position="293"/>
    </location>
</feature>
<evidence type="ECO:0000256" key="1">
    <source>
        <dbReference type="ARBA" id="ARBA00004651"/>
    </source>
</evidence>
<feature type="transmembrane region" description="Helical" evidence="10">
    <location>
        <begin position="162"/>
        <end position="181"/>
    </location>
</feature>
<feature type="transmembrane region" description="Helical" evidence="10">
    <location>
        <begin position="27"/>
        <end position="46"/>
    </location>
</feature>
<dbReference type="InterPro" id="IPR051050">
    <property type="entry name" value="Lipid_II_flippase_MurJ/MviN"/>
</dbReference>
<feature type="transmembrane region" description="Helical" evidence="10">
    <location>
        <begin position="489"/>
        <end position="509"/>
    </location>
</feature>
<dbReference type="PRINTS" id="PR01806">
    <property type="entry name" value="VIRFACTRMVIN"/>
</dbReference>
<dbReference type="GO" id="GO:0034204">
    <property type="term" value="P:lipid translocation"/>
    <property type="evidence" value="ECO:0007669"/>
    <property type="project" value="TreeGrafter"/>
</dbReference>
<keyword evidence="10 11" id="KW-0813">Transport</keyword>
<sequence>MSRLLKSTAVVSAMTLVSRLFGYLRDMVLAVSFGASGATDAFFVAFRIPNFLRRLFAEGAFSQAFVPVFAEFREQRGQRALKDLVDHVSGALTLVLFITSLLGVIAAPLLISVFAPGFHGEDGRHALATDMLRITFPYLLFISLTAMAGGILNSLGRFAVPAFTPVFLNLSLIAAAVWGAPHFQQPVMALAWGVFVAGAVQLAFQVPFLMRHGLMPRPRLRRTHEGVKRIAKLMLPAIFGTSVVQINLLVDTLIASFLATGSITWLYFSDRFVELPLALFGIAIGTVILPRLSGEYARKDPQAFGRTLDWALRLSLLIALPSALGLILLAAPILAALIQYQEFLESDTRMTALSLMAYAVGLPAFILIKILAPGYFSRQDTKTPVKVAVIAMVANMALNVAIVAPWVWMGWPGPHAGLALATSLSAYLNAGLLYRGLRRDGILMILPGWLGLWWRMLLASGLLTLLLLLMLPELSQWSEWPALTRVSALLGLIALGGGAYGLTLLATGVRPRTFLLR</sequence>
<dbReference type="GO" id="GO:0008360">
    <property type="term" value="P:regulation of cell shape"/>
    <property type="evidence" value="ECO:0007669"/>
    <property type="project" value="UniProtKB-UniRule"/>
</dbReference>
<gene>
    <name evidence="10" type="primary">murJ</name>
    <name evidence="12" type="ORF">SAMN05444515_105166</name>
</gene>
<keyword evidence="2 10" id="KW-1003">Cell membrane</keyword>
<evidence type="ECO:0000256" key="6">
    <source>
        <dbReference type="ARBA" id="ARBA00022989"/>
    </source>
</evidence>
<dbReference type="EMBL" id="FOAA01000005">
    <property type="protein sequence ID" value="SEK82824.1"/>
    <property type="molecule type" value="Genomic_DNA"/>
</dbReference>
<evidence type="ECO:0000256" key="2">
    <source>
        <dbReference type="ARBA" id="ARBA00022475"/>
    </source>
</evidence>
<feature type="transmembrane region" description="Helical" evidence="10">
    <location>
        <begin position="135"/>
        <end position="155"/>
    </location>
</feature>
<keyword evidence="7 10" id="KW-0472">Membrane</keyword>